<dbReference type="InterPro" id="IPR011990">
    <property type="entry name" value="TPR-like_helical_dom_sf"/>
</dbReference>
<organism evidence="7 8">
    <name type="scientific">Oryza sativa subsp. japonica</name>
    <name type="common">Rice</name>
    <dbReference type="NCBI Taxonomy" id="39947"/>
    <lineage>
        <taxon>Eukaryota</taxon>
        <taxon>Viridiplantae</taxon>
        <taxon>Streptophyta</taxon>
        <taxon>Embryophyta</taxon>
        <taxon>Tracheophyta</taxon>
        <taxon>Spermatophyta</taxon>
        <taxon>Magnoliopsida</taxon>
        <taxon>Liliopsida</taxon>
        <taxon>Poales</taxon>
        <taxon>Poaceae</taxon>
        <taxon>BOP clade</taxon>
        <taxon>Oryzoideae</taxon>
        <taxon>Oryzeae</taxon>
        <taxon>Oryzinae</taxon>
        <taxon>Oryza</taxon>
        <taxon>Oryza sativa</taxon>
    </lineage>
</organism>
<gene>
    <name evidence="7" type="ordered locus">Os03g0746400</name>
</gene>
<dbReference type="InterPro" id="IPR033443">
    <property type="entry name" value="PROP1-like_PPR_dom"/>
</dbReference>
<feature type="repeat" description="PPR" evidence="4">
    <location>
        <begin position="398"/>
        <end position="432"/>
    </location>
</feature>
<evidence type="ECO:0000313" key="8">
    <source>
        <dbReference type="Proteomes" id="UP000000763"/>
    </source>
</evidence>
<dbReference type="PANTHER" id="PTHR47938">
    <property type="entry name" value="RESPIRATORY COMPLEX I CHAPERONE (CIA84), PUTATIVE (AFU_ORTHOLOGUE AFUA_2G06020)-RELATED"/>
    <property type="match status" value="1"/>
</dbReference>
<evidence type="ECO:0000256" key="4">
    <source>
        <dbReference type="PROSITE-ProRule" id="PRU00708"/>
    </source>
</evidence>
<dbReference type="InterPro" id="IPR002885">
    <property type="entry name" value="PPR_rpt"/>
</dbReference>
<dbReference type="GO" id="GO:0005739">
    <property type="term" value="C:mitochondrion"/>
    <property type="evidence" value="ECO:0007669"/>
    <property type="project" value="EnsemblPlants"/>
</dbReference>
<feature type="region of interest" description="Disordered" evidence="5">
    <location>
        <begin position="1"/>
        <end position="30"/>
    </location>
</feature>
<dbReference type="SUPFAM" id="SSF48452">
    <property type="entry name" value="TPR-like"/>
    <property type="match status" value="1"/>
</dbReference>
<dbReference type="AlphaFoldDB" id="A0A0P0W317"/>
<accession>A0A0P0W317</accession>
<keyword evidence="2" id="KW-0677">Repeat</keyword>
<dbReference type="PROSITE" id="PS51375">
    <property type="entry name" value="PPR"/>
    <property type="match status" value="6"/>
</dbReference>
<dbReference type="Pfam" id="PF17177">
    <property type="entry name" value="PPR_long"/>
    <property type="match status" value="1"/>
</dbReference>
<protein>
    <submittedName>
        <fullName evidence="7">Os03g0746400 protein</fullName>
    </submittedName>
</protein>
<evidence type="ECO:0000256" key="3">
    <source>
        <dbReference type="ARBA" id="ARBA00022946"/>
    </source>
</evidence>
<sequence length="613" mass="69851">ARSHHLPSCSLCPHLRSRRPPGRQRERERERGFREVLFGRAREVFDDLPTWSPPSQREVMRRCGRIFFPPSLKFVSHSGGRLSATRFSTTGFDLPDWFRNPKDDGSCAGLDDEEDDIFVLPTEPNVSDERRSQSSTSRSLSIRPGFPATASHEDAEFEADIDEVSRILSARFASPEAIMIAMDCCSVRVTGCLVDKILTRFSNDWVAAFGFFMWVGTQGGYCHCADSYDLMVDILGKFKQFDLMWGLINQMVEVGGLMSLMTMTKVMRRLAGASRWTEAIDAFHKMDRFGVVKDTKAMNVLLDTLCKERSVKRARGVFQELRGTIPPDENSFNTLVHGWCKARMLKEALDTMEEMKQHGFSPSVVTYTSLVEAYCMEKDFQTVYALLDEMRKRRCPPNVVTYTILMHALGKAGRTREALDTFDKLKEDGVAPDASFYNSLIYILGRAGRLEDAYSVVEEMRTTGIAPNVTTFNTLISAACDHSQAENALKLLVKMEEQSCNPDIKTYTPLLKLCCKRQWVKILLFLVCHMFRKDISPDFSTYTLLVSWLCRNGKVAQSCLFLEEMVSKGFAPKQETFDLVMEKLEKRNLQSVYKKIQVLRTQVTNLKHMESFQ</sequence>
<feature type="repeat" description="PPR" evidence="4">
    <location>
        <begin position="538"/>
        <end position="572"/>
    </location>
</feature>
<feature type="compositionally biased region" description="Low complexity" evidence="5">
    <location>
        <begin position="133"/>
        <end position="143"/>
    </location>
</feature>
<dbReference type="EMBL" id="AP008209">
    <property type="protein sequence ID" value="BAF13163.1"/>
    <property type="molecule type" value="Genomic_DNA"/>
</dbReference>
<dbReference type="KEGG" id="dosa:Os03g0746400"/>
<keyword evidence="3" id="KW-0809">Transit peptide</keyword>
<dbReference type="Proteomes" id="UP000000763">
    <property type="component" value="Chromosome 3"/>
</dbReference>
<feature type="repeat" description="PPR" evidence="4">
    <location>
        <begin position="328"/>
        <end position="362"/>
    </location>
</feature>
<dbReference type="PANTHER" id="PTHR47938:SF35">
    <property type="entry name" value="PENTATRICOPEPTIDE REPEAT-CONTAINING PROTEIN 4, MITOCHONDRIAL-RELATED"/>
    <property type="match status" value="1"/>
</dbReference>
<dbReference type="Pfam" id="PF01535">
    <property type="entry name" value="PPR"/>
    <property type="match status" value="1"/>
</dbReference>
<dbReference type="OMA" id="FIEAYCH"/>
<feature type="repeat" description="PPR" evidence="4">
    <location>
        <begin position="433"/>
        <end position="467"/>
    </location>
</feature>
<evidence type="ECO:0000313" key="7">
    <source>
        <dbReference type="EMBL" id="BAF13163.1"/>
    </source>
</evidence>
<evidence type="ECO:0000256" key="2">
    <source>
        <dbReference type="ARBA" id="ARBA00022737"/>
    </source>
</evidence>
<name>A0A0P0W317_ORYSJ</name>
<feature type="repeat" description="PPR" evidence="4">
    <location>
        <begin position="363"/>
        <end position="397"/>
    </location>
</feature>
<proteinExistence type="inferred from homology"/>
<evidence type="ECO:0000259" key="6">
    <source>
        <dbReference type="Pfam" id="PF17177"/>
    </source>
</evidence>
<dbReference type="Gene3D" id="1.25.40.10">
    <property type="entry name" value="Tetratricopeptide repeat domain"/>
    <property type="match status" value="4"/>
</dbReference>
<dbReference type="GO" id="GO:0003723">
    <property type="term" value="F:RNA binding"/>
    <property type="evidence" value="ECO:0007669"/>
    <property type="project" value="EnsemblPlants"/>
</dbReference>
<feature type="non-terminal residue" evidence="7">
    <location>
        <position position="1"/>
    </location>
</feature>
<dbReference type="NCBIfam" id="TIGR00756">
    <property type="entry name" value="PPR"/>
    <property type="match status" value="6"/>
</dbReference>
<dbReference type="Pfam" id="PF13041">
    <property type="entry name" value="PPR_2"/>
    <property type="match status" value="1"/>
</dbReference>
<dbReference type="SMR" id="A0A0P0W317"/>
<evidence type="ECO:0000256" key="5">
    <source>
        <dbReference type="SAM" id="MobiDB-lite"/>
    </source>
</evidence>
<reference evidence="7 8" key="1">
    <citation type="journal article" date="2005" name="Nature">
        <title>The map-based sequence of the rice genome.</title>
        <authorList>
            <consortium name="International rice genome sequencing project (IRGSP)"/>
            <person name="Matsumoto T."/>
            <person name="Wu J."/>
            <person name="Kanamori H."/>
            <person name="Katayose Y."/>
            <person name="Fujisawa M."/>
            <person name="Namiki N."/>
            <person name="Mizuno H."/>
            <person name="Yamamoto K."/>
            <person name="Antonio B.A."/>
            <person name="Baba T."/>
            <person name="Sakata K."/>
            <person name="Nagamura Y."/>
            <person name="Aoki H."/>
            <person name="Arikawa K."/>
            <person name="Arita K."/>
            <person name="Bito T."/>
            <person name="Chiden Y."/>
            <person name="Fujitsuka N."/>
            <person name="Fukunaka R."/>
            <person name="Hamada M."/>
            <person name="Harada C."/>
            <person name="Hayashi A."/>
            <person name="Hijishita S."/>
            <person name="Honda M."/>
            <person name="Hosokawa S."/>
            <person name="Ichikawa Y."/>
            <person name="Idonuma A."/>
            <person name="Iijima M."/>
            <person name="Ikeda M."/>
            <person name="Ikeno M."/>
            <person name="Ito K."/>
            <person name="Ito S."/>
            <person name="Ito T."/>
            <person name="Ito Y."/>
            <person name="Ito Y."/>
            <person name="Iwabuchi A."/>
            <person name="Kamiya K."/>
            <person name="Karasawa W."/>
            <person name="Kurita K."/>
            <person name="Katagiri S."/>
            <person name="Kikuta A."/>
            <person name="Kobayashi H."/>
            <person name="Kobayashi N."/>
            <person name="Machita K."/>
            <person name="Maehara T."/>
            <person name="Masukawa M."/>
            <person name="Mizubayashi T."/>
            <person name="Mukai Y."/>
            <person name="Nagasaki H."/>
            <person name="Nagata Y."/>
            <person name="Naito S."/>
            <person name="Nakashima M."/>
            <person name="Nakama Y."/>
            <person name="Nakamichi Y."/>
            <person name="Nakamura M."/>
            <person name="Meguro A."/>
            <person name="Negishi M."/>
            <person name="Ohta I."/>
            <person name="Ohta T."/>
            <person name="Okamoto M."/>
            <person name="Ono N."/>
            <person name="Saji S."/>
            <person name="Sakaguchi M."/>
            <person name="Sakai K."/>
            <person name="Shibata M."/>
            <person name="Shimokawa T."/>
            <person name="Song J."/>
            <person name="Takazaki Y."/>
            <person name="Terasawa K."/>
            <person name="Tsugane M."/>
            <person name="Tsuji K."/>
            <person name="Ueda S."/>
            <person name="Waki K."/>
            <person name="Yamagata H."/>
            <person name="Yamamoto M."/>
            <person name="Yamamoto S."/>
            <person name="Yamane H."/>
            <person name="Yoshiki S."/>
            <person name="Yoshihara R."/>
            <person name="Yukawa K."/>
            <person name="Zhong H."/>
            <person name="Yano M."/>
            <person name="Yuan Q."/>
            <person name="Ouyang S."/>
            <person name="Liu J."/>
            <person name="Jones K.M."/>
            <person name="Gansberger K."/>
            <person name="Moffat K."/>
            <person name="Hill J."/>
            <person name="Bera J."/>
            <person name="Fadrosh D."/>
            <person name="Jin S."/>
            <person name="Johri S."/>
            <person name="Kim M."/>
            <person name="Overton L."/>
            <person name="Reardon M."/>
            <person name="Tsitrin T."/>
            <person name="Vuong H."/>
            <person name="Weaver B."/>
            <person name="Ciecko A."/>
            <person name="Tallon L."/>
            <person name="Jackson J."/>
            <person name="Pai G."/>
            <person name="Aken S.V."/>
            <person name="Utterback T."/>
            <person name="Reidmuller S."/>
            <person name="Feldblyum T."/>
            <person name="Hsiao J."/>
            <person name="Zismann V."/>
            <person name="Iobst S."/>
            <person name="de Vazeille A.R."/>
            <person name="Buell C.R."/>
            <person name="Ying K."/>
            <person name="Li Y."/>
            <person name="Lu T."/>
            <person name="Huang Y."/>
            <person name="Zhao Q."/>
            <person name="Feng Q."/>
            <person name="Zhang L."/>
            <person name="Zhu J."/>
            <person name="Weng Q."/>
            <person name="Mu J."/>
            <person name="Lu Y."/>
            <person name="Fan D."/>
            <person name="Liu Y."/>
            <person name="Guan J."/>
            <person name="Zhang Y."/>
            <person name="Yu S."/>
            <person name="Liu X."/>
            <person name="Zhang Y."/>
            <person name="Hong G."/>
            <person name="Han B."/>
            <person name="Choisne N."/>
            <person name="Demange N."/>
            <person name="Orjeda G."/>
            <person name="Samain S."/>
            <person name="Cattolico L."/>
            <person name="Pelletier E."/>
            <person name="Couloux A."/>
            <person name="Segurens B."/>
            <person name="Wincker P."/>
            <person name="D'Hont A."/>
            <person name="Scarpelli C."/>
            <person name="Weissenbach J."/>
            <person name="Salanoubat M."/>
            <person name="Quetier F."/>
            <person name="Yu Y."/>
            <person name="Kim H.R."/>
            <person name="Rambo T."/>
            <person name="Currie J."/>
            <person name="Collura K."/>
            <person name="Luo M."/>
            <person name="Yang T."/>
            <person name="Ammiraju J.S.S."/>
            <person name="Engler F."/>
            <person name="Soderlund C."/>
            <person name="Wing R.A."/>
            <person name="Palmer L.E."/>
            <person name="de la Bastide M."/>
            <person name="Spiegel L."/>
            <person name="Nascimento L."/>
            <person name="Zutavern T."/>
            <person name="O'Shaughnessy A."/>
            <person name="Dike S."/>
            <person name="Dedhia N."/>
            <person name="Preston R."/>
            <person name="Balija V."/>
            <person name="McCombie W.R."/>
            <person name="Chow T."/>
            <person name="Chen H."/>
            <person name="Chung M."/>
            <person name="Chen C."/>
            <person name="Shaw J."/>
            <person name="Wu H."/>
            <person name="Hsiao K."/>
            <person name="Chao Y."/>
            <person name="Chu M."/>
            <person name="Cheng C."/>
            <person name="Hour A."/>
            <person name="Lee P."/>
            <person name="Lin S."/>
            <person name="Lin Y."/>
            <person name="Liou J."/>
            <person name="Liu S."/>
            <person name="Hsing Y."/>
            <person name="Raghuvanshi S."/>
            <person name="Mohanty A."/>
            <person name="Bharti A.K."/>
            <person name="Gaur A."/>
            <person name="Gupta V."/>
            <person name="Kumar D."/>
            <person name="Ravi V."/>
            <person name="Vij S."/>
            <person name="Kapur A."/>
            <person name="Khurana P."/>
            <person name="Khurana P."/>
            <person name="Khurana J.P."/>
            <person name="Tyagi A.K."/>
            <person name="Gaikwad K."/>
            <person name="Singh A."/>
            <person name="Dalal V."/>
            <person name="Srivastava S."/>
            <person name="Dixit A."/>
            <person name="Pal A.K."/>
            <person name="Ghazi I.A."/>
            <person name="Yadav M."/>
            <person name="Pandit A."/>
            <person name="Bhargava A."/>
            <person name="Sureshbabu K."/>
            <person name="Batra K."/>
            <person name="Sharma T.R."/>
            <person name="Mohapatra T."/>
            <person name="Singh N.K."/>
            <person name="Messing J."/>
            <person name="Nelson A.B."/>
            <person name="Fuks G."/>
            <person name="Kavchok S."/>
            <person name="Keizer G."/>
            <person name="Linton E."/>
            <person name="Llaca V."/>
            <person name="Song R."/>
            <person name="Tanyolac B."/>
            <person name="Young S."/>
            <person name="Ho-Il K."/>
            <person name="Hahn J.H."/>
            <person name="Sangsakoo G."/>
            <person name="Vanavichit A."/>
            <person name="de Mattos Luiz.A.T."/>
            <person name="Zimmer P.D."/>
            <person name="Malone G."/>
            <person name="Dellagostin O."/>
            <person name="de Oliveira A.C."/>
            <person name="Bevan M."/>
            <person name="Bancroft I."/>
            <person name="Minx P."/>
            <person name="Cordum H."/>
            <person name="Wilson R."/>
            <person name="Cheng Z."/>
            <person name="Jin W."/>
            <person name="Jiang J."/>
            <person name="Leong S.A."/>
            <person name="Iwama H."/>
            <person name="Gojobori T."/>
            <person name="Itoh T."/>
            <person name="Niimura Y."/>
            <person name="Fujii Y."/>
            <person name="Habara T."/>
            <person name="Sakai H."/>
            <person name="Sato Y."/>
            <person name="Wilson G."/>
            <person name="Kumar K."/>
            <person name="McCouch S."/>
            <person name="Juretic N."/>
            <person name="Hoen D."/>
            <person name="Wright S."/>
            <person name="Bruskiewich R."/>
            <person name="Bureau T."/>
            <person name="Miyao A."/>
            <person name="Hirochika H."/>
            <person name="Nishikawa T."/>
            <person name="Kadowaki K."/>
            <person name="Sugiura M."/>
            <person name="Burr B."/>
            <person name="Sasaki T."/>
        </authorList>
    </citation>
    <scope>NUCLEOTIDE SEQUENCE [LARGE SCALE GENOMIC DNA]</scope>
    <source>
        <strain evidence="8">cv. Nipponbare</strain>
    </source>
</reference>
<evidence type="ECO:0000256" key="1">
    <source>
        <dbReference type="ARBA" id="ARBA00007626"/>
    </source>
</evidence>
<dbReference type="Gramene" id="Os03t0746400-01">
    <property type="protein sequence ID" value="Os03t0746400-01"/>
    <property type="gene ID" value="Os03g0746400"/>
</dbReference>
<reference evidence="8" key="2">
    <citation type="journal article" date="2008" name="Nucleic Acids Res.">
        <title>The rice annotation project database (RAP-DB): 2008 update.</title>
        <authorList>
            <consortium name="The rice annotation project (RAP)"/>
        </authorList>
    </citation>
    <scope>GENOME REANNOTATION</scope>
    <source>
        <strain evidence="8">cv. Nipponbare</strain>
    </source>
</reference>
<dbReference type="Pfam" id="PF12854">
    <property type="entry name" value="PPR_1"/>
    <property type="match status" value="1"/>
</dbReference>
<comment type="similarity">
    <text evidence="1">Belongs to the PPR family. P subfamily.</text>
</comment>
<feature type="domain" description="PROP1-like PPR" evidence="6">
    <location>
        <begin position="415"/>
        <end position="581"/>
    </location>
</feature>
<feature type="region of interest" description="Disordered" evidence="5">
    <location>
        <begin position="122"/>
        <end position="147"/>
    </location>
</feature>
<feature type="repeat" description="PPR" evidence="4">
    <location>
        <begin position="468"/>
        <end position="502"/>
    </location>
</feature>